<evidence type="ECO:0008006" key="5">
    <source>
        <dbReference type="Google" id="ProtNLM"/>
    </source>
</evidence>
<dbReference type="RefSeq" id="WP_116208989.1">
    <property type="nucleotide sequence ID" value="NZ_QUNR01000005.1"/>
</dbReference>
<protein>
    <recommendedName>
        <fullName evidence="5">Nickel/cobalt transporter regulator</fullName>
    </recommendedName>
</protein>
<dbReference type="EMBL" id="QUNR01000005">
    <property type="protein sequence ID" value="REH36120.1"/>
    <property type="molecule type" value="Genomic_DNA"/>
</dbReference>
<evidence type="ECO:0000313" key="4">
    <source>
        <dbReference type="Proteomes" id="UP000256774"/>
    </source>
</evidence>
<name>A0A3E0H272_9GAMM</name>
<sequence>MKSWNNLAAITVGLSLLVSGPAFAKKPDFTEHGADHSAHHEQGKKQDKNQYTSYFDQSKSKKINDYYSTQAKKFGHCPPGLAKKNNGCQPPGQTKKWAKGQPLPADVVYHNLPRNLLAELGNTPAGQKVVRVGEDILLINAVTGLVIDAIEQVFQ</sequence>
<keyword evidence="4" id="KW-1185">Reference proteome</keyword>
<gene>
    <name evidence="3" type="ORF">DFR26_2166</name>
</gene>
<dbReference type="Gene3D" id="3.10.450.160">
    <property type="entry name" value="inner membrane protein cigr"/>
    <property type="match status" value="1"/>
</dbReference>
<proteinExistence type="predicted"/>
<comment type="caution">
    <text evidence="3">The sequence shown here is derived from an EMBL/GenBank/DDBJ whole genome shotgun (WGS) entry which is preliminary data.</text>
</comment>
<dbReference type="AlphaFoldDB" id="A0A3E0H272"/>
<dbReference type="Proteomes" id="UP000256774">
    <property type="component" value="Unassembled WGS sequence"/>
</dbReference>
<evidence type="ECO:0000313" key="3">
    <source>
        <dbReference type="EMBL" id="REH36120.1"/>
    </source>
</evidence>
<feature type="region of interest" description="Disordered" evidence="1">
    <location>
        <begin position="28"/>
        <end position="50"/>
    </location>
</feature>
<evidence type="ECO:0000256" key="2">
    <source>
        <dbReference type="SAM" id="SignalP"/>
    </source>
</evidence>
<feature type="chain" id="PRO_5017628900" description="Nickel/cobalt transporter regulator" evidence="2">
    <location>
        <begin position="25"/>
        <end position="155"/>
    </location>
</feature>
<keyword evidence="2" id="KW-0732">Signal</keyword>
<feature type="compositionally biased region" description="Basic and acidic residues" evidence="1">
    <location>
        <begin position="28"/>
        <end position="48"/>
    </location>
</feature>
<reference evidence="3 4" key="1">
    <citation type="submission" date="2018-08" db="EMBL/GenBank/DDBJ databases">
        <title>Genomic Encyclopedia of Type Strains, Phase IV (KMG-IV): sequencing the most valuable type-strain genomes for metagenomic binning, comparative biology and taxonomic classification.</title>
        <authorList>
            <person name="Goeker M."/>
        </authorList>
    </citation>
    <scope>NUCLEOTIDE SEQUENCE [LARGE SCALE GENOMIC DNA]</scope>
    <source>
        <strain evidence="3 4">DSM 26022</strain>
    </source>
</reference>
<evidence type="ECO:0000256" key="1">
    <source>
        <dbReference type="SAM" id="MobiDB-lite"/>
    </source>
</evidence>
<accession>A0A3E0H272</accession>
<dbReference type="OrthoDB" id="5432438at2"/>
<feature type="signal peptide" evidence="2">
    <location>
        <begin position="1"/>
        <end position="24"/>
    </location>
</feature>
<organism evidence="3 4">
    <name type="scientific">Paraperlucidibaca baekdonensis</name>
    <dbReference type="NCBI Taxonomy" id="748120"/>
    <lineage>
        <taxon>Bacteria</taxon>
        <taxon>Pseudomonadati</taxon>
        <taxon>Pseudomonadota</taxon>
        <taxon>Gammaproteobacteria</taxon>
        <taxon>Moraxellales</taxon>
        <taxon>Moraxellaceae</taxon>
        <taxon>Paraperlucidibaca</taxon>
    </lineage>
</organism>